<feature type="binding site" evidence="6">
    <location>
        <position position="46"/>
    </location>
    <ligand>
        <name>Fe cation</name>
        <dbReference type="ChEBI" id="CHEBI:24875"/>
        <note>catalytic</note>
    </ligand>
</feature>
<dbReference type="GO" id="GO:0046872">
    <property type="term" value="F:metal ion binding"/>
    <property type="evidence" value="ECO:0007669"/>
    <property type="project" value="UniProtKB-KW"/>
</dbReference>
<evidence type="ECO:0000256" key="5">
    <source>
        <dbReference type="ARBA" id="ARBA00023004"/>
    </source>
</evidence>
<evidence type="ECO:0000256" key="2">
    <source>
        <dbReference type="ARBA" id="ARBA00022723"/>
    </source>
</evidence>
<keyword evidence="3" id="KW-0809">Transit peptide</keyword>
<keyword evidence="5 6" id="KW-0408">Iron</keyword>
<dbReference type="Gramene" id="AET3Gv20655100.3">
    <property type="protein sequence ID" value="AET3Gv20655100.3"/>
    <property type="gene ID" value="AET3Gv20655100"/>
</dbReference>
<protein>
    <submittedName>
        <fullName evidence="7">Uncharacterized protein</fullName>
    </submittedName>
</protein>
<reference evidence="7" key="5">
    <citation type="journal article" date="2021" name="G3 (Bethesda)">
        <title>Aegilops tauschii genome assembly Aet v5.0 features greater sequence contiguity and improved annotation.</title>
        <authorList>
            <person name="Wang L."/>
            <person name="Zhu T."/>
            <person name="Rodriguez J.C."/>
            <person name="Deal K.R."/>
            <person name="Dubcovsky J."/>
            <person name="McGuire P.E."/>
            <person name="Lux T."/>
            <person name="Spannagl M."/>
            <person name="Mayer K.F.X."/>
            <person name="Baldrich P."/>
            <person name="Meyers B.C."/>
            <person name="Huo N."/>
            <person name="Gu Y.Q."/>
            <person name="Zhou H."/>
            <person name="Devos K.M."/>
            <person name="Bennetzen J.L."/>
            <person name="Unver T."/>
            <person name="Budak H."/>
            <person name="Gulick P.J."/>
            <person name="Galiba G."/>
            <person name="Kalapos B."/>
            <person name="Nelson D.R."/>
            <person name="Li P."/>
            <person name="You F.M."/>
            <person name="Luo M.C."/>
            <person name="Dvorak J."/>
        </authorList>
    </citation>
    <scope>NUCLEOTIDE SEQUENCE [LARGE SCALE GENOMIC DNA]</scope>
    <source>
        <strain evidence="7">cv. AL8/78</strain>
    </source>
</reference>
<keyword evidence="4" id="KW-0223">Dioxygenase</keyword>
<keyword evidence="2 6" id="KW-0479">Metal-binding</keyword>
<evidence type="ECO:0000313" key="7">
    <source>
        <dbReference type="EnsemblPlants" id="AET3Gv20655100.3"/>
    </source>
</evidence>
<evidence type="ECO:0000313" key="8">
    <source>
        <dbReference type="Proteomes" id="UP000015105"/>
    </source>
</evidence>
<evidence type="ECO:0000256" key="3">
    <source>
        <dbReference type="ARBA" id="ARBA00022946"/>
    </source>
</evidence>
<reference evidence="8" key="2">
    <citation type="journal article" date="2017" name="Nat. Plants">
        <title>The Aegilops tauschii genome reveals multiple impacts of transposons.</title>
        <authorList>
            <person name="Zhao G."/>
            <person name="Zou C."/>
            <person name="Li K."/>
            <person name="Wang K."/>
            <person name="Li T."/>
            <person name="Gao L."/>
            <person name="Zhang X."/>
            <person name="Wang H."/>
            <person name="Yang Z."/>
            <person name="Liu X."/>
            <person name="Jiang W."/>
            <person name="Mao L."/>
            <person name="Kong X."/>
            <person name="Jiao Y."/>
            <person name="Jia J."/>
        </authorList>
    </citation>
    <scope>NUCLEOTIDE SEQUENCE [LARGE SCALE GENOMIC DNA]</scope>
    <source>
        <strain evidence="8">cv. AL8/78</strain>
    </source>
</reference>
<dbReference type="AlphaFoldDB" id="A0A453FEY3"/>
<comment type="similarity">
    <text evidence="1">Belongs to the carotenoid oxygenase family.</text>
</comment>
<reference evidence="7" key="3">
    <citation type="journal article" date="2017" name="Nature">
        <title>Genome sequence of the progenitor of the wheat D genome Aegilops tauschii.</title>
        <authorList>
            <person name="Luo M.C."/>
            <person name="Gu Y.Q."/>
            <person name="Puiu D."/>
            <person name="Wang H."/>
            <person name="Twardziok S.O."/>
            <person name="Deal K.R."/>
            <person name="Huo N."/>
            <person name="Zhu T."/>
            <person name="Wang L."/>
            <person name="Wang Y."/>
            <person name="McGuire P.E."/>
            <person name="Liu S."/>
            <person name="Long H."/>
            <person name="Ramasamy R.K."/>
            <person name="Rodriguez J.C."/>
            <person name="Van S.L."/>
            <person name="Yuan L."/>
            <person name="Wang Z."/>
            <person name="Xia Z."/>
            <person name="Xiao L."/>
            <person name="Anderson O.D."/>
            <person name="Ouyang S."/>
            <person name="Liang Y."/>
            <person name="Zimin A.V."/>
            <person name="Pertea G."/>
            <person name="Qi P."/>
            <person name="Bennetzen J.L."/>
            <person name="Dai X."/>
            <person name="Dawson M.W."/>
            <person name="Muller H.G."/>
            <person name="Kugler K."/>
            <person name="Rivarola-Duarte L."/>
            <person name="Spannagl M."/>
            <person name="Mayer K.F.X."/>
            <person name="Lu F.H."/>
            <person name="Bevan M.W."/>
            <person name="Leroy P."/>
            <person name="Li P."/>
            <person name="You F.M."/>
            <person name="Sun Q."/>
            <person name="Liu Z."/>
            <person name="Lyons E."/>
            <person name="Wicker T."/>
            <person name="Salzberg S.L."/>
            <person name="Devos K.M."/>
            <person name="Dvorak J."/>
        </authorList>
    </citation>
    <scope>NUCLEOTIDE SEQUENCE [LARGE SCALE GENOMIC DNA]</scope>
    <source>
        <strain evidence="7">cv. AL8/78</strain>
    </source>
</reference>
<keyword evidence="4" id="KW-0560">Oxidoreductase</keyword>
<reference evidence="7" key="4">
    <citation type="submission" date="2019-03" db="UniProtKB">
        <authorList>
            <consortium name="EnsemblPlants"/>
        </authorList>
    </citation>
    <scope>IDENTIFICATION</scope>
</reference>
<proteinExistence type="inferred from homology"/>
<accession>A0A453FEY3</accession>
<evidence type="ECO:0000256" key="1">
    <source>
        <dbReference type="ARBA" id="ARBA00006787"/>
    </source>
</evidence>
<evidence type="ECO:0000256" key="4">
    <source>
        <dbReference type="ARBA" id="ARBA00022964"/>
    </source>
</evidence>
<sequence>GNCGVGVAISMVSAKDGSGYALVLDAKTFKEIARAKFPYGLPYGLHCCWVPRDK</sequence>
<dbReference type="InterPro" id="IPR004294">
    <property type="entry name" value="Carotenoid_Oase"/>
</dbReference>
<evidence type="ECO:0000256" key="6">
    <source>
        <dbReference type="PIRSR" id="PIRSR604294-1"/>
    </source>
</evidence>
<comment type="cofactor">
    <cofactor evidence="6">
        <name>Fe(2+)</name>
        <dbReference type="ChEBI" id="CHEBI:29033"/>
    </cofactor>
    <text evidence="6">Binds 1 Fe(2+) ion per subunit.</text>
</comment>
<dbReference type="Pfam" id="PF03055">
    <property type="entry name" value="RPE65"/>
    <property type="match status" value="1"/>
</dbReference>
<dbReference type="GO" id="GO:0016702">
    <property type="term" value="F:oxidoreductase activity, acting on single donors with incorporation of molecular oxygen, incorporation of two atoms of oxygen"/>
    <property type="evidence" value="ECO:0007669"/>
    <property type="project" value="InterPro"/>
</dbReference>
<name>A0A453FEY3_AEGTS</name>
<reference evidence="8" key="1">
    <citation type="journal article" date="2014" name="Science">
        <title>Ancient hybridizations among the ancestral genomes of bread wheat.</title>
        <authorList>
            <consortium name="International Wheat Genome Sequencing Consortium,"/>
            <person name="Marcussen T."/>
            <person name="Sandve S.R."/>
            <person name="Heier L."/>
            <person name="Spannagl M."/>
            <person name="Pfeifer M."/>
            <person name="Jakobsen K.S."/>
            <person name="Wulff B.B."/>
            <person name="Steuernagel B."/>
            <person name="Mayer K.F."/>
            <person name="Olsen O.A."/>
        </authorList>
    </citation>
    <scope>NUCLEOTIDE SEQUENCE [LARGE SCALE GENOMIC DNA]</scope>
    <source>
        <strain evidence="8">cv. AL8/78</strain>
    </source>
</reference>
<dbReference type="EnsemblPlants" id="AET3Gv20655100.3">
    <property type="protein sequence ID" value="AET3Gv20655100.3"/>
    <property type="gene ID" value="AET3Gv20655100"/>
</dbReference>
<organism evidence="7 8">
    <name type="scientific">Aegilops tauschii subsp. strangulata</name>
    <name type="common">Goatgrass</name>
    <dbReference type="NCBI Taxonomy" id="200361"/>
    <lineage>
        <taxon>Eukaryota</taxon>
        <taxon>Viridiplantae</taxon>
        <taxon>Streptophyta</taxon>
        <taxon>Embryophyta</taxon>
        <taxon>Tracheophyta</taxon>
        <taxon>Spermatophyta</taxon>
        <taxon>Magnoliopsida</taxon>
        <taxon>Liliopsida</taxon>
        <taxon>Poales</taxon>
        <taxon>Poaceae</taxon>
        <taxon>BOP clade</taxon>
        <taxon>Pooideae</taxon>
        <taxon>Triticodae</taxon>
        <taxon>Triticeae</taxon>
        <taxon>Triticinae</taxon>
        <taxon>Aegilops</taxon>
    </lineage>
</organism>
<keyword evidence="8" id="KW-1185">Reference proteome</keyword>
<dbReference type="Proteomes" id="UP000015105">
    <property type="component" value="Chromosome 3D"/>
</dbReference>